<accession>A0A5P5ZJW1</accession>
<dbReference type="InterPro" id="IPR049492">
    <property type="entry name" value="BD-FAE-like_dom"/>
</dbReference>
<dbReference type="GO" id="GO:0016787">
    <property type="term" value="F:hydrolase activity"/>
    <property type="evidence" value="ECO:0007669"/>
    <property type="project" value="UniProtKB-KW"/>
</dbReference>
<dbReference type="EMBL" id="CP044496">
    <property type="protein sequence ID" value="QFG51723.1"/>
    <property type="molecule type" value="Genomic_DNA"/>
</dbReference>
<gene>
    <name evidence="3" type="ORF">LA749_06910</name>
</gene>
<dbReference type="SUPFAM" id="SSF53474">
    <property type="entry name" value="alpha/beta-Hydrolases"/>
    <property type="match status" value="1"/>
</dbReference>
<feature type="domain" description="BD-FAE-like" evidence="2">
    <location>
        <begin position="19"/>
        <end position="120"/>
    </location>
</feature>
<evidence type="ECO:0000313" key="4">
    <source>
        <dbReference type="Proteomes" id="UP000325393"/>
    </source>
</evidence>
<dbReference type="Gene3D" id="3.40.50.1820">
    <property type="entry name" value="alpha/beta hydrolase"/>
    <property type="match status" value="1"/>
</dbReference>
<name>A0A5P5ZJW1_9LACO</name>
<dbReference type="AlphaFoldDB" id="A0A5P5ZJW1"/>
<dbReference type="PANTHER" id="PTHR48081">
    <property type="entry name" value="AB HYDROLASE SUPERFAMILY PROTEIN C4A8.06C"/>
    <property type="match status" value="1"/>
</dbReference>
<dbReference type="GeneID" id="78212712"/>
<keyword evidence="1 3" id="KW-0378">Hydrolase</keyword>
<reference evidence="3 4" key="1">
    <citation type="submission" date="2019-09" db="EMBL/GenBank/DDBJ databases">
        <title>Genome sequencing of Lactobacillus acetotolerans.</title>
        <authorList>
            <person name="Kim K."/>
        </authorList>
    </citation>
    <scope>NUCLEOTIDE SEQUENCE [LARGE SCALE GENOMIC DNA]</scope>
    <source>
        <strain evidence="3 4">LA749</strain>
    </source>
</reference>
<evidence type="ECO:0000256" key="1">
    <source>
        <dbReference type="ARBA" id="ARBA00022801"/>
    </source>
</evidence>
<evidence type="ECO:0000259" key="2">
    <source>
        <dbReference type="Pfam" id="PF20434"/>
    </source>
</evidence>
<evidence type="ECO:0000313" key="3">
    <source>
        <dbReference type="EMBL" id="QFG51723.1"/>
    </source>
</evidence>
<proteinExistence type="predicted"/>
<dbReference type="Proteomes" id="UP000325393">
    <property type="component" value="Chromosome"/>
</dbReference>
<sequence length="272" mass="30970">MAVIKNNIIFDKENNLAADIYFPNDTSSETKILIFWHGGGWFRGDKSSAKAIGVRLANAGFMTFVPNYRLAPKNIFPAAHKDALNFVKWLLDSKFTDKDDQKNIVQIGSSSGGTMALYIAGKYGFPTVTWSSPVDYSEWMKKHEKVKPSYEAKEELGLNNRHDINNSFYKYFALTYAGSSDQKILQKLDAASYDYKNLQQLMMINSADELTPLPTVLNFIQTLADQNHEVELLVIKGKRHAMDYGPDYLDESLDFLYQTIKRQNNSKSKLVY</sequence>
<organism evidence="3 4">
    <name type="scientific">Lactobacillus acetotolerans</name>
    <dbReference type="NCBI Taxonomy" id="1600"/>
    <lineage>
        <taxon>Bacteria</taxon>
        <taxon>Bacillati</taxon>
        <taxon>Bacillota</taxon>
        <taxon>Bacilli</taxon>
        <taxon>Lactobacillales</taxon>
        <taxon>Lactobacillaceae</taxon>
        <taxon>Lactobacillus</taxon>
    </lineage>
</organism>
<protein>
    <submittedName>
        <fullName evidence="3">Alpha/beta hydrolase</fullName>
    </submittedName>
</protein>
<dbReference type="Pfam" id="PF20434">
    <property type="entry name" value="BD-FAE"/>
    <property type="match status" value="1"/>
</dbReference>
<dbReference type="RefSeq" id="WP_056970958.1">
    <property type="nucleotide sequence ID" value="NZ_CP044496.1"/>
</dbReference>
<dbReference type="InterPro" id="IPR050300">
    <property type="entry name" value="GDXG_lipolytic_enzyme"/>
</dbReference>
<dbReference type="InterPro" id="IPR029058">
    <property type="entry name" value="AB_hydrolase_fold"/>
</dbReference>